<proteinExistence type="predicted"/>
<evidence type="ECO:0000256" key="2">
    <source>
        <dbReference type="PIRSR" id="PIRSR640255-2"/>
    </source>
</evidence>
<evidence type="ECO:0000259" key="6">
    <source>
        <dbReference type="SMART" id="SM00892"/>
    </source>
</evidence>
<dbReference type="SMART" id="SM00892">
    <property type="entry name" value="Endonuclease_NS"/>
    <property type="match status" value="1"/>
</dbReference>
<evidence type="ECO:0000313" key="9">
    <source>
        <dbReference type="Proteomes" id="UP000196125"/>
    </source>
</evidence>
<keyword evidence="2" id="KW-0479">Metal-binding</keyword>
<dbReference type="InterPro" id="IPR040255">
    <property type="entry name" value="Non-specific_endonuclease"/>
</dbReference>
<feature type="region of interest" description="Disordered" evidence="3">
    <location>
        <begin position="70"/>
        <end position="89"/>
    </location>
</feature>
<keyword evidence="7" id="KW-0255">Endonuclease</keyword>
<dbReference type="CDD" id="cd00091">
    <property type="entry name" value="NUC"/>
    <property type="match status" value="1"/>
</dbReference>
<feature type="chain" id="PRO_5012238403" evidence="4">
    <location>
        <begin position="24"/>
        <end position="259"/>
    </location>
</feature>
<evidence type="ECO:0000256" key="3">
    <source>
        <dbReference type="SAM" id="MobiDB-lite"/>
    </source>
</evidence>
<keyword evidence="7" id="KW-0540">Nuclease</keyword>
<feature type="domain" description="ENPP1-3/EXOG-like endonuclease/phosphodiesterase" evidence="5">
    <location>
        <begin position="42"/>
        <end position="240"/>
    </location>
</feature>
<dbReference type="InterPro" id="IPR044929">
    <property type="entry name" value="DNA/RNA_non-sp_Endonuclease_sf"/>
</dbReference>
<dbReference type="EMBL" id="JAWRCO010000002">
    <property type="protein sequence ID" value="MDW6004544.1"/>
    <property type="molecule type" value="Genomic_DNA"/>
</dbReference>
<dbReference type="GO" id="GO:0003676">
    <property type="term" value="F:nucleic acid binding"/>
    <property type="evidence" value="ECO:0007669"/>
    <property type="project" value="InterPro"/>
</dbReference>
<feature type="signal peptide" evidence="4">
    <location>
        <begin position="1"/>
        <end position="23"/>
    </location>
</feature>
<dbReference type="EC" id="3.1.30.2" evidence="8"/>
<dbReference type="InterPro" id="IPR001604">
    <property type="entry name" value="Endo_G_ENPP1-like_dom"/>
</dbReference>
<keyword evidence="8" id="KW-0378">Hydrolase</keyword>
<dbReference type="SUPFAM" id="SSF54060">
    <property type="entry name" value="His-Me finger endonucleases"/>
    <property type="match status" value="1"/>
</dbReference>
<dbReference type="GO" id="GO:0004519">
    <property type="term" value="F:endonuclease activity"/>
    <property type="evidence" value="ECO:0007669"/>
    <property type="project" value="UniProtKB-KW"/>
</dbReference>
<organism evidence="8 9">
    <name type="scientific">Vibrio mangrovi</name>
    <dbReference type="NCBI Taxonomy" id="474394"/>
    <lineage>
        <taxon>Bacteria</taxon>
        <taxon>Pseudomonadati</taxon>
        <taxon>Pseudomonadota</taxon>
        <taxon>Gammaproteobacteria</taxon>
        <taxon>Vibrionales</taxon>
        <taxon>Vibrionaceae</taxon>
        <taxon>Vibrio</taxon>
    </lineage>
</organism>
<gene>
    <name evidence="8" type="primary">nucA</name>
    <name evidence="7" type="ORF">SBX37_16935</name>
    <name evidence="8" type="ORF">VIM7927_02103</name>
</gene>
<dbReference type="AlphaFoldDB" id="A0A1Y6IWG6"/>
<feature type="domain" description="DNA/RNA non-specific endonuclease/pyrophosphatase/phosphodiesterase" evidence="6">
    <location>
        <begin position="41"/>
        <end position="240"/>
    </location>
</feature>
<evidence type="ECO:0000313" key="7">
    <source>
        <dbReference type="EMBL" id="MDW6004544.1"/>
    </source>
</evidence>
<accession>A0A1Y6IWG6</accession>
<dbReference type="GO" id="GO:0046872">
    <property type="term" value="F:metal ion binding"/>
    <property type="evidence" value="ECO:0007669"/>
    <property type="project" value="UniProtKB-KW"/>
</dbReference>
<dbReference type="InterPro" id="IPR044925">
    <property type="entry name" value="His-Me_finger_sf"/>
</dbReference>
<keyword evidence="4" id="KW-0732">Signal</keyword>
<dbReference type="EMBL" id="FXXI01000003">
    <property type="protein sequence ID" value="SMS00832.1"/>
    <property type="molecule type" value="Genomic_DNA"/>
</dbReference>
<dbReference type="OrthoDB" id="9811262at2"/>
<evidence type="ECO:0000259" key="5">
    <source>
        <dbReference type="SMART" id="SM00477"/>
    </source>
</evidence>
<evidence type="ECO:0000256" key="4">
    <source>
        <dbReference type="SAM" id="SignalP"/>
    </source>
</evidence>
<protein>
    <submittedName>
        <fullName evidence="7 8">Nuclease</fullName>
        <ecNumber evidence="8">3.1.30.2</ecNumber>
    </submittedName>
</protein>
<feature type="active site" description="Proton acceptor" evidence="1">
    <location>
        <position position="107"/>
    </location>
</feature>
<keyword evidence="10" id="KW-1185">Reference proteome</keyword>
<evidence type="ECO:0000313" key="10">
    <source>
        <dbReference type="Proteomes" id="UP001283366"/>
    </source>
</evidence>
<reference evidence="7 10" key="2">
    <citation type="submission" date="2023-11" db="EMBL/GenBank/DDBJ databases">
        <title>Plant-associative lifestyle of Vibrio porteresiae and its evolutionary dynamics.</title>
        <authorList>
            <person name="Rameshkumar N."/>
            <person name="Kirti K."/>
        </authorList>
    </citation>
    <scope>NUCLEOTIDE SEQUENCE [LARGE SCALE GENOMIC DNA]</scope>
    <source>
        <strain evidence="7 10">MSSRF38</strain>
    </source>
</reference>
<dbReference type="Gene3D" id="3.40.570.10">
    <property type="entry name" value="Extracellular Endonuclease, subunit A"/>
    <property type="match status" value="1"/>
</dbReference>
<dbReference type="Proteomes" id="UP001283366">
    <property type="component" value="Unassembled WGS sequence"/>
</dbReference>
<dbReference type="InterPro" id="IPR020821">
    <property type="entry name" value="ENPP1-3/EXOG-like_nuc-like"/>
</dbReference>
<dbReference type="Proteomes" id="UP000196125">
    <property type="component" value="Unassembled WGS sequence"/>
</dbReference>
<dbReference type="SMART" id="SM00477">
    <property type="entry name" value="NUC"/>
    <property type="match status" value="1"/>
</dbReference>
<sequence length="259" mass="28319">MKINMLNVMIVSGFIFSTSSAYAANCLSGCPTGVNNGKTITRPIYTLKNNRSTKFADWVAYHVTPNTISGPSRKRKWAADPDLSSSNTLEPDDYRDAHAVIGTDRGHQVPLSAFSNTSNWSMTNYLSNITPQASNLNQGPWAKLETAIRDYVSQGNDVYVVTGPLYESYFASLPQADESHTIPSGYFKVVAEQSNNRIYTSAFIMYQDAGLRDNFCTSEVTIDEIESRAGIDIMPNLSSSVANSVEASTGGLSRELGCY</sequence>
<dbReference type="PANTHER" id="PTHR13966">
    <property type="entry name" value="ENDONUCLEASE RELATED"/>
    <property type="match status" value="1"/>
</dbReference>
<reference evidence="8 9" key="1">
    <citation type="submission" date="2017-05" db="EMBL/GenBank/DDBJ databases">
        <authorList>
            <person name="Song R."/>
            <person name="Chenine A.L."/>
            <person name="Ruprecht R.M."/>
        </authorList>
    </citation>
    <scope>NUCLEOTIDE SEQUENCE [LARGE SCALE GENOMIC DNA]</scope>
    <source>
        <strain evidence="8 9">CECT 7927</strain>
    </source>
</reference>
<evidence type="ECO:0000313" key="8">
    <source>
        <dbReference type="EMBL" id="SMS00832.1"/>
    </source>
</evidence>
<dbReference type="RefSeq" id="WP_087480887.1">
    <property type="nucleotide sequence ID" value="NZ_AP024884.1"/>
</dbReference>
<dbReference type="GO" id="GO:0016787">
    <property type="term" value="F:hydrolase activity"/>
    <property type="evidence" value="ECO:0007669"/>
    <property type="project" value="UniProtKB-KW"/>
</dbReference>
<dbReference type="PANTHER" id="PTHR13966:SF5">
    <property type="entry name" value="ENDONUCLEASE G, MITOCHONDRIAL"/>
    <property type="match status" value="1"/>
</dbReference>
<evidence type="ECO:0000256" key="1">
    <source>
        <dbReference type="PIRSR" id="PIRSR640255-1"/>
    </source>
</evidence>
<dbReference type="Pfam" id="PF01223">
    <property type="entry name" value="Endonuclease_NS"/>
    <property type="match status" value="1"/>
</dbReference>
<feature type="binding site" evidence="2">
    <location>
        <position position="137"/>
    </location>
    <ligand>
        <name>Mg(2+)</name>
        <dbReference type="ChEBI" id="CHEBI:18420"/>
        <note>catalytic</note>
    </ligand>
</feature>
<name>A0A1Y6IWG6_9VIBR</name>